<protein>
    <submittedName>
        <fullName evidence="2">Glycerophosphoryl diester phosphodiesterase</fullName>
    </submittedName>
</protein>
<evidence type="ECO:0000259" key="1">
    <source>
        <dbReference type="PROSITE" id="PS51704"/>
    </source>
</evidence>
<dbReference type="AlphaFoldDB" id="N1VCM0"/>
<name>N1VCM0_9MICC</name>
<dbReference type="InterPro" id="IPR030395">
    <property type="entry name" value="GP_PDE_dom"/>
</dbReference>
<gene>
    <name evidence="2" type="ORF">D477_001159</name>
</gene>
<comment type="caution">
    <text evidence="2">The sequence shown here is derived from an EMBL/GenBank/DDBJ whole genome shotgun (WGS) entry which is preliminary data.</text>
</comment>
<evidence type="ECO:0000313" key="2">
    <source>
        <dbReference type="EMBL" id="EMY36048.1"/>
    </source>
</evidence>
<dbReference type="PANTHER" id="PTHR46211">
    <property type="entry name" value="GLYCEROPHOSPHORYL DIESTER PHOSPHODIESTERASE"/>
    <property type="match status" value="1"/>
</dbReference>
<accession>N1VCM0</accession>
<dbReference type="PROSITE" id="PS51704">
    <property type="entry name" value="GP_PDE"/>
    <property type="match status" value="1"/>
</dbReference>
<evidence type="ECO:0000313" key="3">
    <source>
        <dbReference type="Proteomes" id="UP000010729"/>
    </source>
</evidence>
<dbReference type="Pfam" id="PF03009">
    <property type="entry name" value="GDPD"/>
    <property type="match status" value="1"/>
</dbReference>
<dbReference type="InterPro" id="IPR017946">
    <property type="entry name" value="PLC-like_Pdiesterase_TIM-brl"/>
</dbReference>
<dbReference type="Gene3D" id="3.20.20.190">
    <property type="entry name" value="Phosphatidylinositol (PI) phosphodiesterase"/>
    <property type="match status" value="1"/>
</dbReference>
<dbReference type="EMBL" id="ANPE02000040">
    <property type="protein sequence ID" value="EMY36048.1"/>
    <property type="molecule type" value="Genomic_DNA"/>
</dbReference>
<dbReference type="GO" id="GO:0008081">
    <property type="term" value="F:phosphoric diester hydrolase activity"/>
    <property type="evidence" value="ECO:0007669"/>
    <property type="project" value="InterPro"/>
</dbReference>
<dbReference type="GO" id="GO:0006629">
    <property type="term" value="P:lipid metabolic process"/>
    <property type="evidence" value="ECO:0007669"/>
    <property type="project" value="InterPro"/>
</dbReference>
<dbReference type="SUPFAM" id="SSF51695">
    <property type="entry name" value="PLC-like phosphodiesterases"/>
    <property type="match status" value="1"/>
</dbReference>
<reference evidence="2 3" key="1">
    <citation type="journal article" date="2013" name="Genome Announc.">
        <title>Draft Genome Sequence of Arthrobacter crystallopoietes Strain BAB-32, Revealing Genes for Bioremediation.</title>
        <authorList>
            <person name="Joshi M.N."/>
            <person name="Pandit A.S."/>
            <person name="Sharma A."/>
            <person name="Pandya R.V."/>
            <person name="Desai S.M."/>
            <person name="Saxena A.K."/>
            <person name="Bagatharia S.B."/>
        </authorList>
    </citation>
    <scope>NUCLEOTIDE SEQUENCE [LARGE SCALE GENOMIC DNA]</scope>
    <source>
        <strain evidence="2 3">BAB-32</strain>
    </source>
</reference>
<dbReference type="Proteomes" id="UP000010729">
    <property type="component" value="Unassembled WGS sequence"/>
</dbReference>
<sequence>MKSMKQKIFAHRGSSAAFAENTRAAYLQAIADGADGLECDIHLTADLKLICFHDFDLDRTSTGTGHVADHTLDELLRLDFSSWRGVPIPPEYGGVADQLMTLDALIDLMRAAGRPLDLAVELKHPSPFGQTLEDELLKYLMAEGWEPESSRLDNITISFMSFHPDAVQHLDDHVPTDHLCQLVDDIEAEEIRGSLFMGKLTAGAVVALLRRALSEGEQLIEAGAVGLAGPGIDYVRAHRPVIERWLAAGRRLRVWTVDDPADVQLCRELGIQEITTNRPAEVRTMLEAGRLSA</sequence>
<organism evidence="2 3">
    <name type="scientific">Arthrobacter crystallopoietes BAB-32</name>
    <dbReference type="NCBI Taxonomy" id="1246476"/>
    <lineage>
        <taxon>Bacteria</taxon>
        <taxon>Bacillati</taxon>
        <taxon>Actinomycetota</taxon>
        <taxon>Actinomycetes</taxon>
        <taxon>Micrococcales</taxon>
        <taxon>Micrococcaceae</taxon>
        <taxon>Crystallibacter</taxon>
    </lineage>
</organism>
<feature type="domain" description="GP-PDE" evidence="1">
    <location>
        <begin position="6"/>
        <end position="286"/>
    </location>
</feature>
<dbReference type="PANTHER" id="PTHR46211:SF13">
    <property type="entry name" value="GLYCEROPHOSPHODIESTER PHOSPHODIESTERASE 1-RELATED"/>
    <property type="match status" value="1"/>
</dbReference>
<keyword evidence="3" id="KW-1185">Reference proteome</keyword>
<proteinExistence type="predicted"/>